<comment type="similarity">
    <text evidence="1">Belongs to the UDPGP type 2 family.</text>
</comment>
<name>W8GRU6_9MOLU</name>
<dbReference type="EC" id="2.7.7.9" evidence="2"/>
<evidence type="ECO:0000313" key="7">
    <source>
        <dbReference type="EMBL" id="AHK22160.1"/>
    </source>
</evidence>
<reference evidence="7 8" key="1">
    <citation type="journal article" date="2014" name="Genome Biol. Evol.">
        <title>Phylogenomics of "Candidatus Hepatoplasma crinochetorum," a Lineage of Mollicutes Associated with Noninsect Arthropods.</title>
        <authorList>
            <person name="Leclercq S."/>
            <person name="Dittmer J."/>
            <person name="Bouchon D."/>
            <person name="Cordaux R."/>
        </authorList>
    </citation>
    <scope>NUCLEOTIDE SEQUENCE [LARGE SCALE GENOMIC DNA]</scope>
    <source>
        <strain evidence="7 8">Av</strain>
    </source>
</reference>
<dbReference type="Pfam" id="PF00483">
    <property type="entry name" value="NTP_transferase"/>
    <property type="match status" value="1"/>
</dbReference>
<organism evidence="7 8">
    <name type="scientific">Candidatus Hepatoplasma crinochetorum Av</name>
    <dbReference type="NCBI Taxonomy" id="1427984"/>
    <lineage>
        <taxon>Bacteria</taxon>
        <taxon>Bacillati</taxon>
        <taxon>Mycoplasmatota</taxon>
        <taxon>Mollicutes</taxon>
        <taxon>Candidatus Hepatoplasmataceae</taxon>
        <taxon>Candidatus Hepatoplasma</taxon>
    </lineage>
</organism>
<dbReference type="PANTHER" id="PTHR43197:SF1">
    <property type="entry name" value="UTP--GLUCOSE-1-PHOSPHATE URIDYLYLTRANSFERASE"/>
    <property type="match status" value="1"/>
</dbReference>
<dbReference type="Proteomes" id="UP000019450">
    <property type="component" value="Chromosome"/>
</dbReference>
<dbReference type="HOGENOM" id="CLU_029499_1_0_14"/>
<keyword evidence="4 7" id="KW-0548">Nucleotidyltransferase</keyword>
<dbReference type="PANTHER" id="PTHR43197">
    <property type="entry name" value="UTP--GLUCOSE-1-PHOSPHATE URIDYLYLTRANSFERASE"/>
    <property type="match status" value="1"/>
</dbReference>
<dbReference type="EMBL" id="CP006932">
    <property type="protein sequence ID" value="AHK22160.1"/>
    <property type="molecule type" value="Genomic_DNA"/>
</dbReference>
<dbReference type="SUPFAM" id="SSF53448">
    <property type="entry name" value="Nucleotide-diphospho-sugar transferases"/>
    <property type="match status" value="1"/>
</dbReference>
<sequence>MKYNNKQKITKAVIPVAGLGTRFLPFTKTIPKEMLPILNIPSIEYIVKDAVNAGIKDIIFVTSARKKALADYTDSYLWLEDELRKKNKIEELKLIQFLPKIANYIFVRQSKQLGLGDAVLKAKYAIGNEPFALLLGDDILLNNFKNITNDSILKNLINSYQKYQSIIVLLKKIEGKEIEKYGVVGIEKKIDQKNFLLNSLIEKPTFKKAPSDLAIMGRYILEPKIFDYLEKEQIDPNTGEIQLTNAISKYLLDKNNVYGVLFEGKRYDMGNLLGFLEANIDFALNDKKYRKVFAELLKEKIKNI</sequence>
<evidence type="ECO:0000256" key="4">
    <source>
        <dbReference type="ARBA" id="ARBA00022695"/>
    </source>
</evidence>
<keyword evidence="3 7" id="KW-0808">Transferase</keyword>
<evidence type="ECO:0000256" key="5">
    <source>
        <dbReference type="ARBA" id="ARBA00048128"/>
    </source>
</evidence>
<gene>
    <name evidence="7" type="primary">gtaB</name>
    <name evidence="7" type="ORF">X271_00043</name>
</gene>
<dbReference type="CDD" id="cd02541">
    <property type="entry name" value="UGPase_prokaryotic"/>
    <property type="match status" value="1"/>
</dbReference>
<protein>
    <recommendedName>
        <fullName evidence="2">UTP--glucose-1-phosphate uridylyltransferase</fullName>
        <ecNumber evidence="2">2.7.7.9</ecNumber>
    </recommendedName>
</protein>
<evidence type="ECO:0000313" key="8">
    <source>
        <dbReference type="Proteomes" id="UP000019450"/>
    </source>
</evidence>
<dbReference type="RefSeq" id="WP_025208461.1">
    <property type="nucleotide sequence ID" value="NZ_CP006932.1"/>
</dbReference>
<feature type="domain" description="Nucleotidyl transferase" evidence="6">
    <location>
        <begin position="11"/>
        <end position="280"/>
    </location>
</feature>
<dbReference type="GO" id="GO:0003983">
    <property type="term" value="F:UTP:glucose-1-phosphate uridylyltransferase activity"/>
    <property type="evidence" value="ECO:0007669"/>
    <property type="project" value="UniProtKB-EC"/>
</dbReference>
<keyword evidence="8" id="KW-1185">Reference proteome</keyword>
<evidence type="ECO:0000256" key="1">
    <source>
        <dbReference type="ARBA" id="ARBA00006890"/>
    </source>
</evidence>
<dbReference type="OrthoDB" id="9803871at2"/>
<accession>W8GRU6</accession>
<dbReference type="STRING" id="1427984.X271_00043"/>
<dbReference type="KEGG" id="hcr:X271_00043"/>
<dbReference type="AlphaFoldDB" id="W8GRU6"/>
<dbReference type="GO" id="GO:0006011">
    <property type="term" value="P:UDP-alpha-D-glucose metabolic process"/>
    <property type="evidence" value="ECO:0007669"/>
    <property type="project" value="InterPro"/>
</dbReference>
<evidence type="ECO:0000256" key="3">
    <source>
        <dbReference type="ARBA" id="ARBA00022679"/>
    </source>
</evidence>
<evidence type="ECO:0000259" key="6">
    <source>
        <dbReference type="Pfam" id="PF00483"/>
    </source>
</evidence>
<comment type="catalytic activity">
    <reaction evidence="5">
        <text>alpha-D-glucose 1-phosphate + UTP + H(+) = UDP-alpha-D-glucose + diphosphate</text>
        <dbReference type="Rhea" id="RHEA:19889"/>
        <dbReference type="ChEBI" id="CHEBI:15378"/>
        <dbReference type="ChEBI" id="CHEBI:33019"/>
        <dbReference type="ChEBI" id="CHEBI:46398"/>
        <dbReference type="ChEBI" id="CHEBI:58601"/>
        <dbReference type="ChEBI" id="CHEBI:58885"/>
        <dbReference type="EC" id="2.7.7.9"/>
    </reaction>
</comment>
<proteinExistence type="inferred from homology"/>
<dbReference type="InterPro" id="IPR005771">
    <property type="entry name" value="GalU_uridylyltTrfase_bac/arc"/>
</dbReference>
<dbReference type="PATRIC" id="fig|1427984.3.peg.40"/>
<dbReference type="eggNOG" id="COG1210">
    <property type="taxonomic scope" value="Bacteria"/>
</dbReference>
<dbReference type="Gene3D" id="3.90.550.10">
    <property type="entry name" value="Spore Coat Polysaccharide Biosynthesis Protein SpsA, Chain A"/>
    <property type="match status" value="1"/>
</dbReference>
<dbReference type="InterPro" id="IPR005835">
    <property type="entry name" value="NTP_transferase_dom"/>
</dbReference>
<dbReference type="InterPro" id="IPR029044">
    <property type="entry name" value="Nucleotide-diphossugar_trans"/>
</dbReference>
<evidence type="ECO:0000256" key="2">
    <source>
        <dbReference type="ARBA" id="ARBA00012415"/>
    </source>
</evidence>